<dbReference type="PANTHER" id="PTHR17985">
    <property type="entry name" value="SER/THR-RICH PROTEIN T10 IN DGCR REGION"/>
    <property type="match status" value="1"/>
</dbReference>
<keyword evidence="2" id="KW-1185">Reference proteome</keyword>
<proteinExistence type="predicted"/>
<protein>
    <recommendedName>
        <fullName evidence="3">NRDE family protein</fullName>
    </recommendedName>
</protein>
<dbReference type="Proteomes" id="UP000474296">
    <property type="component" value="Unassembled WGS sequence"/>
</dbReference>
<accession>A0A6M0CT01</accession>
<dbReference type="EMBL" id="JAABOQ010000006">
    <property type="protein sequence ID" value="NER18637.1"/>
    <property type="molecule type" value="Genomic_DNA"/>
</dbReference>
<dbReference type="AlphaFoldDB" id="A0A6M0CT01"/>
<evidence type="ECO:0000313" key="1">
    <source>
        <dbReference type="EMBL" id="NER18637.1"/>
    </source>
</evidence>
<dbReference type="PANTHER" id="PTHR17985:SF8">
    <property type="entry name" value="TRANSPORT AND GOLGI ORGANIZATION PROTEIN 2 HOMOLOG"/>
    <property type="match status" value="1"/>
</dbReference>
<gene>
    <name evidence="1" type="ORF">GWK10_15560</name>
</gene>
<dbReference type="Pfam" id="PF05742">
    <property type="entry name" value="TANGO2"/>
    <property type="match status" value="1"/>
</dbReference>
<reference evidence="1 2" key="1">
    <citation type="submission" date="2020-01" db="EMBL/GenBank/DDBJ databases">
        <title>Spongiivirga citrea KCTC 32990T.</title>
        <authorList>
            <person name="Wang G."/>
        </authorList>
    </citation>
    <scope>NUCLEOTIDE SEQUENCE [LARGE SCALE GENOMIC DNA]</scope>
    <source>
        <strain evidence="1 2">KCTC 32990</strain>
    </source>
</reference>
<evidence type="ECO:0000313" key="2">
    <source>
        <dbReference type="Proteomes" id="UP000474296"/>
    </source>
</evidence>
<dbReference type="InterPro" id="IPR008551">
    <property type="entry name" value="TANGO2"/>
</dbReference>
<organism evidence="1 2">
    <name type="scientific">Spongiivirga citrea</name>
    <dbReference type="NCBI Taxonomy" id="1481457"/>
    <lineage>
        <taxon>Bacteria</taxon>
        <taxon>Pseudomonadati</taxon>
        <taxon>Bacteroidota</taxon>
        <taxon>Flavobacteriia</taxon>
        <taxon>Flavobacteriales</taxon>
        <taxon>Flavobacteriaceae</taxon>
        <taxon>Spongiivirga</taxon>
    </lineage>
</organism>
<name>A0A6M0CT01_9FLAO</name>
<comment type="caution">
    <text evidence="1">The sequence shown here is derived from an EMBL/GenBank/DDBJ whole genome shotgun (WGS) entry which is preliminary data.</text>
</comment>
<dbReference type="RefSeq" id="WP_164033315.1">
    <property type="nucleotide sequence ID" value="NZ_JAABOQ010000006.1"/>
</dbReference>
<evidence type="ECO:0008006" key="3">
    <source>
        <dbReference type="Google" id="ProtNLM"/>
    </source>
</evidence>
<sequence length="244" mass="28224">MCTVTFLYKGDNQFALTSNRDEAPARKTISPKIYNDLGIKMVYPKDELAGGTWIGASEQQRVVCLLNGAFELHQRKLPYRKSRGLVVKEFLAASDIRLFCDSYDFDNIEPFTMILVDWNESLKLIEIIWDGKEKHQRDLPLTAHIWSSSTLYTDEMKALRKDWFEDFKMKGDFSDDTIFNFHQTAGTGDPTTDVLMNRVFVRTVSITQIRKNNNDIAIQYKNVLTDEISNTNLQLKTSWSITER</sequence>